<keyword evidence="1" id="KW-0175">Coiled coil</keyword>
<organism evidence="4 5">
    <name type="scientific">Isachenkonia alkalipeptolytica</name>
    <dbReference type="NCBI Taxonomy" id="2565777"/>
    <lineage>
        <taxon>Bacteria</taxon>
        <taxon>Bacillati</taxon>
        <taxon>Bacillota</taxon>
        <taxon>Clostridia</taxon>
        <taxon>Eubacteriales</taxon>
        <taxon>Clostridiaceae</taxon>
        <taxon>Isachenkonia</taxon>
    </lineage>
</organism>
<protein>
    <submittedName>
        <fullName evidence="4">Uncharacterized protein</fullName>
    </submittedName>
</protein>
<dbReference type="RefSeq" id="WP_160718716.1">
    <property type="nucleotide sequence ID" value="NZ_SUMG01000002.1"/>
</dbReference>
<feature type="coiled-coil region" evidence="1">
    <location>
        <begin position="83"/>
        <end position="111"/>
    </location>
</feature>
<sequence>MGSSKNNRNKKGNTKKTGKSKKQSQGENFWSITGRTLREATIWIFSVVIITGLYALIMGNPLLFTIHRSLYMIGMALGIYAILESIIKKNRNLKEEKAKKEEAERVRKQRNIGIYRGFMVMGAAFILEIIDYVIQ</sequence>
<keyword evidence="3" id="KW-1133">Transmembrane helix</keyword>
<evidence type="ECO:0000256" key="1">
    <source>
        <dbReference type="SAM" id="Coils"/>
    </source>
</evidence>
<evidence type="ECO:0000313" key="5">
    <source>
        <dbReference type="Proteomes" id="UP000449710"/>
    </source>
</evidence>
<reference evidence="4 5" key="1">
    <citation type="submission" date="2019-04" db="EMBL/GenBank/DDBJ databases">
        <title>Isachenkonia alkalipeptolytica gen. nov. sp. nov. a new anaerobic, alkiliphilic organothrophic bacterium capable to reduce synthesized ferrihydrite isolated from a soda lake.</title>
        <authorList>
            <person name="Toshchakov S.V."/>
            <person name="Zavarzina D.G."/>
            <person name="Zhilina T.N."/>
            <person name="Kostrikina N.A."/>
            <person name="Kublanov I.V."/>
        </authorList>
    </citation>
    <scope>NUCLEOTIDE SEQUENCE [LARGE SCALE GENOMIC DNA]</scope>
    <source>
        <strain evidence="4 5">Z-1701</strain>
    </source>
</reference>
<accession>A0AA44BCH5</accession>
<feature type="region of interest" description="Disordered" evidence="2">
    <location>
        <begin position="1"/>
        <end position="26"/>
    </location>
</feature>
<gene>
    <name evidence="4" type="ORF">ISALK_02550</name>
</gene>
<dbReference type="AlphaFoldDB" id="A0AA44BCH5"/>
<dbReference type="EMBL" id="SUMG01000002">
    <property type="protein sequence ID" value="NBG87374.1"/>
    <property type="molecule type" value="Genomic_DNA"/>
</dbReference>
<comment type="caution">
    <text evidence="4">The sequence shown here is derived from an EMBL/GenBank/DDBJ whole genome shotgun (WGS) entry which is preliminary data.</text>
</comment>
<keyword evidence="3" id="KW-0472">Membrane</keyword>
<keyword evidence="3" id="KW-0812">Transmembrane</keyword>
<evidence type="ECO:0000313" key="4">
    <source>
        <dbReference type="EMBL" id="NBG87374.1"/>
    </source>
</evidence>
<proteinExistence type="predicted"/>
<feature type="transmembrane region" description="Helical" evidence="3">
    <location>
        <begin position="69"/>
        <end position="87"/>
    </location>
</feature>
<feature type="transmembrane region" description="Helical" evidence="3">
    <location>
        <begin position="40"/>
        <end position="57"/>
    </location>
</feature>
<name>A0AA44BCH5_9CLOT</name>
<feature type="compositionally biased region" description="Basic residues" evidence="2">
    <location>
        <begin position="7"/>
        <end position="22"/>
    </location>
</feature>
<keyword evidence="5" id="KW-1185">Reference proteome</keyword>
<feature type="transmembrane region" description="Helical" evidence="3">
    <location>
        <begin position="114"/>
        <end position="134"/>
    </location>
</feature>
<evidence type="ECO:0000256" key="2">
    <source>
        <dbReference type="SAM" id="MobiDB-lite"/>
    </source>
</evidence>
<dbReference type="Proteomes" id="UP000449710">
    <property type="component" value="Unassembled WGS sequence"/>
</dbReference>
<evidence type="ECO:0000256" key="3">
    <source>
        <dbReference type="SAM" id="Phobius"/>
    </source>
</evidence>